<dbReference type="KEGG" id="tsig:D6T69_06310"/>
<dbReference type="AlphaFoldDB" id="A0A3Q8RMJ7"/>
<sequence>MKKSILNLGKTLNKIEQTLINGGKYNCFTSDDCDLGCCNTANFCQTIGSPNAGGLPCKS</sequence>
<dbReference type="EMBL" id="CP032548">
    <property type="protein sequence ID" value="AZJ35155.1"/>
    <property type="molecule type" value="Genomic_DNA"/>
</dbReference>
<accession>A0A3Q8RMJ7</accession>
<evidence type="ECO:0000313" key="1">
    <source>
        <dbReference type="EMBL" id="AZJ35155.1"/>
    </source>
</evidence>
<protein>
    <recommendedName>
        <fullName evidence="3">Bacteriocin-type signal sequence-containing protein</fullName>
    </recommendedName>
</protein>
<name>A0A3Q8RMJ7_9FLAO</name>
<dbReference type="Proteomes" id="UP000274593">
    <property type="component" value="Chromosome"/>
</dbReference>
<reference evidence="1 2" key="1">
    <citation type="submission" date="2018-09" db="EMBL/GenBank/DDBJ databases">
        <title>Insights into the microbiota of Asian seabass (Lates calcarifer) with tenacibaculosis symptoms and description of sp. nov. Tenacibaculum singaporense.</title>
        <authorList>
            <person name="Miyake S."/>
            <person name="Soh M."/>
            <person name="Azman M.N."/>
            <person name="Ngoh S.Y."/>
            <person name="Orban L."/>
        </authorList>
    </citation>
    <scope>NUCLEOTIDE SEQUENCE [LARGE SCALE GENOMIC DNA]</scope>
    <source>
        <strain evidence="1 2">DSM 106434</strain>
    </source>
</reference>
<gene>
    <name evidence="1" type="ORF">D6T69_06310</name>
</gene>
<evidence type="ECO:0000313" key="2">
    <source>
        <dbReference type="Proteomes" id="UP000274593"/>
    </source>
</evidence>
<dbReference type="RefSeq" id="WP_125066952.1">
    <property type="nucleotide sequence ID" value="NZ_CP032548.1"/>
</dbReference>
<evidence type="ECO:0008006" key="3">
    <source>
        <dbReference type="Google" id="ProtNLM"/>
    </source>
</evidence>
<proteinExistence type="predicted"/>
<keyword evidence="2" id="KW-1185">Reference proteome</keyword>
<organism evidence="1 2">
    <name type="scientific">Tenacibaculum singaporense</name>
    <dbReference type="NCBI Taxonomy" id="2358479"/>
    <lineage>
        <taxon>Bacteria</taxon>
        <taxon>Pseudomonadati</taxon>
        <taxon>Bacteroidota</taxon>
        <taxon>Flavobacteriia</taxon>
        <taxon>Flavobacteriales</taxon>
        <taxon>Flavobacteriaceae</taxon>
        <taxon>Tenacibaculum</taxon>
    </lineage>
</organism>